<organism evidence="5 6">
    <name type="scientific">Clostridium paraputrificum</name>
    <dbReference type="NCBI Taxonomy" id="29363"/>
    <lineage>
        <taxon>Bacteria</taxon>
        <taxon>Bacillati</taxon>
        <taxon>Bacillota</taxon>
        <taxon>Clostridia</taxon>
        <taxon>Eubacteriales</taxon>
        <taxon>Clostridiaceae</taxon>
        <taxon>Clostridium</taxon>
    </lineage>
</organism>
<dbReference type="PIRSF" id="PIRSF016839">
    <property type="entry name" value="PhP"/>
    <property type="match status" value="1"/>
</dbReference>
<dbReference type="GO" id="GO:0008270">
    <property type="term" value="F:zinc ion binding"/>
    <property type="evidence" value="ECO:0007669"/>
    <property type="project" value="InterPro"/>
</dbReference>
<evidence type="ECO:0000256" key="2">
    <source>
        <dbReference type="ARBA" id="ARBA00022801"/>
    </source>
</evidence>
<keyword evidence="1 3" id="KW-0479">Metal-binding</keyword>
<comment type="similarity">
    <text evidence="4">Belongs to the metallo-dependent hydrolases superfamily. Phosphotriesterase family.</text>
</comment>
<dbReference type="Proteomes" id="UP000092714">
    <property type="component" value="Unassembled WGS sequence"/>
</dbReference>
<dbReference type="InterPro" id="IPR001559">
    <property type="entry name" value="Phosphotriesterase"/>
</dbReference>
<comment type="caution">
    <text evidence="4">Lacks conserved residue(s) required for the propagation of feature annotation.</text>
</comment>
<feature type="binding site" evidence="3">
    <location>
        <position position="124"/>
    </location>
    <ligand>
        <name>a divalent metal cation</name>
        <dbReference type="ChEBI" id="CHEBI:60240"/>
        <label>2</label>
    </ligand>
</feature>
<dbReference type="RefSeq" id="WP_055183568.1">
    <property type="nucleotide sequence ID" value="NZ_CZBQ01000002.1"/>
</dbReference>
<reference evidence="5 6" key="1">
    <citation type="submission" date="2016-06" db="EMBL/GenBank/DDBJ databases">
        <authorList>
            <person name="Kjaerup R.B."/>
            <person name="Dalgaard T.S."/>
            <person name="Juul-Madsen H.R."/>
        </authorList>
    </citation>
    <scope>NUCLEOTIDE SEQUENCE [LARGE SCALE GENOMIC DNA]</scope>
    <source>
        <strain evidence="5 6">373-A1</strain>
    </source>
</reference>
<keyword evidence="6" id="KW-1185">Reference proteome</keyword>
<dbReference type="eggNOG" id="COG1735">
    <property type="taxonomic scope" value="Bacteria"/>
</dbReference>
<sequence>MNINKEIIYAHEHTTIDLSGIKKDKDCHLDNKEQTIEEFRNLVSKGVSTIIDMTNRGMGRDLQYVNEVSKESGIKILSATGYYKEPFLPQEVYNLDEVELSKIMINEILYGIEDTGIKASVIGEIGTSLNRIEDMEHKVLNAGCRAHIETGCPIVTHTTLGKLGHEQVDVFKKYNVDLNKVILSHIDLSGDLEYMKSLLDKGVNIAFDTIGKNNYQPDENRVKWLRELCLSGYSNQIVMSVDITRKSHFKENGGIGYSYLIDTFVPMLLKSEIKDKHIENMLVNNIKRIYQL</sequence>
<dbReference type="InterPro" id="IPR032466">
    <property type="entry name" value="Metal_Hydrolase"/>
</dbReference>
<dbReference type="PROSITE" id="PS51347">
    <property type="entry name" value="PHOSPHOTRIESTERASE_2"/>
    <property type="match status" value="1"/>
</dbReference>
<feature type="binding site" evidence="3">
    <location>
        <position position="242"/>
    </location>
    <ligand>
        <name>a divalent metal cation</name>
        <dbReference type="ChEBI" id="CHEBI:60240"/>
        <label>1</label>
    </ligand>
</feature>
<comment type="cofactor">
    <cofactor evidence="3">
        <name>a divalent metal cation</name>
        <dbReference type="ChEBI" id="CHEBI:60240"/>
    </cofactor>
    <text evidence="3">Binds 2 divalent metal cations per subunit.</text>
</comment>
<dbReference type="PANTHER" id="PTHR10819">
    <property type="entry name" value="PHOSPHOTRIESTERASE-RELATED"/>
    <property type="match status" value="1"/>
</dbReference>
<feature type="binding site" evidence="3">
    <location>
        <position position="185"/>
    </location>
    <ligand>
        <name>a divalent metal cation</name>
        <dbReference type="ChEBI" id="CHEBI:60240"/>
        <label>2</label>
    </ligand>
</feature>
<evidence type="ECO:0000256" key="4">
    <source>
        <dbReference type="PROSITE-ProRule" id="PRU00679"/>
    </source>
</evidence>
<evidence type="ECO:0000313" key="5">
    <source>
        <dbReference type="EMBL" id="OBY12413.1"/>
    </source>
</evidence>
<accession>A0A174RE08</accession>
<comment type="caution">
    <text evidence="5">The sequence shown here is derived from an EMBL/GenBank/DDBJ whole genome shotgun (WGS) entry which is preliminary data.</text>
</comment>
<protein>
    <submittedName>
        <fullName evidence="5">Hydrolase</fullName>
    </submittedName>
</protein>
<dbReference type="PANTHER" id="PTHR10819:SF3">
    <property type="entry name" value="PHOSPHOTRIESTERASE-RELATED PROTEIN"/>
    <property type="match status" value="1"/>
</dbReference>
<keyword evidence="2 5" id="KW-0378">Hydrolase</keyword>
<feature type="binding site" evidence="3">
    <location>
        <position position="124"/>
    </location>
    <ligand>
        <name>a divalent metal cation</name>
        <dbReference type="ChEBI" id="CHEBI:60240"/>
        <label>1</label>
    </ligand>
</feature>
<feature type="binding site" evidence="3">
    <location>
        <position position="157"/>
    </location>
    <ligand>
        <name>a divalent metal cation</name>
        <dbReference type="ChEBI" id="CHEBI:60240"/>
        <label>2</label>
    </ligand>
</feature>
<dbReference type="SUPFAM" id="SSF51556">
    <property type="entry name" value="Metallo-dependent hydrolases"/>
    <property type="match status" value="1"/>
</dbReference>
<dbReference type="GO" id="GO:0016787">
    <property type="term" value="F:hydrolase activity"/>
    <property type="evidence" value="ECO:0007669"/>
    <property type="project" value="UniProtKB-KW"/>
</dbReference>
<dbReference type="AlphaFoldDB" id="A0A174RE08"/>
<dbReference type="Pfam" id="PF02126">
    <property type="entry name" value="PTE"/>
    <property type="match status" value="1"/>
</dbReference>
<evidence type="ECO:0000256" key="1">
    <source>
        <dbReference type="ARBA" id="ARBA00022723"/>
    </source>
</evidence>
<proteinExistence type="inferred from homology"/>
<evidence type="ECO:0000256" key="3">
    <source>
        <dbReference type="PIRSR" id="PIRSR601559-52"/>
    </source>
</evidence>
<dbReference type="Gene3D" id="3.20.20.140">
    <property type="entry name" value="Metal-dependent hydrolases"/>
    <property type="match status" value="1"/>
</dbReference>
<feature type="binding site" evidence="3">
    <location>
        <position position="11"/>
    </location>
    <ligand>
        <name>a divalent metal cation</name>
        <dbReference type="ChEBI" id="CHEBI:60240"/>
        <label>1</label>
    </ligand>
</feature>
<feature type="binding site" evidence="3">
    <location>
        <position position="13"/>
    </location>
    <ligand>
        <name>a divalent metal cation</name>
        <dbReference type="ChEBI" id="CHEBI:60240"/>
        <label>1</label>
    </ligand>
</feature>
<gene>
    <name evidence="5" type="ORF">CP373A1_02125</name>
</gene>
<evidence type="ECO:0000313" key="6">
    <source>
        <dbReference type="Proteomes" id="UP000092714"/>
    </source>
</evidence>
<name>A0A174RE08_9CLOT</name>
<dbReference type="EMBL" id="MAPZ01000009">
    <property type="protein sequence ID" value="OBY12413.1"/>
    <property type="molecule type" value="Genomic_DNA"/>
</dbReference>